<dbReference type="InterPro" id="IPR036249">
    <property type="entry name" value="Thioredoxin-like_sf"/>
</dbReference>
<dbReference type="CDD" id="cd02947">
    <property type="entry name" value="TRX_family"/>
    <property type="match status" value="1"/>
</dbReference>
<comment type="caution">
    <text evidence="1">The sequence shown here is derived from an EMBL/GenBank/DDBJ whole genome shotgun (WGS) entry which is preliminary data.</text>
</comment>
<evidence type="ECO:0000313" key="1">
    <source>
        <dbReference type="EMBL" id="KAG0457710.1"/>
    </source>
</evidence>
<evidence type="ECO:0000313" key="2">
    <source>
        <dbReference type="Proteomes" id="UP000636800"/>
    </source>
</evidence>
<proteinExistence type="predicted"/>
<dbReference type="AlphaFoldDB" id="A0A835PSA8"/>
<reference evidence="1 2" key="1">
    <citation type="journal article" date="2020" name="Nat. Food">
        <title>A phased Vanilla planifolia genome enables genetic improvement of flavour and production.</title>
        <authorList>
            <person name="Hasing T."/>
            <person name="Tang H."/>
            <person name="Brym M."/>
            <person name="Khazi F."/>
            <person name="Huang T."/>
            <person name="Chambers A.H."/>
        </authorList>
    </citation>
    <scope>NUCLEOTIDE SEQUENCE [LARGE SCALE GENOMIC DNA]</scope>
    <source>
        <tissue evidence="1">Leaf</tissue>
    </source>
</reference>
<gene>
    <name evidence="1" type="ORF">HPP92_022867</name>
</gene>
<keyword evidence="2" id="KW-1185">Reference proteome</keyword>
<dbReference type="EMBL" id="JADCNL010000012">
    <property type="protein sequence ID" value="KAG0457710.1"/>
    <property type="molecule type" value="Genomic_DNA"/>
</dbReference>
<dbReference type="Gene3D" id="3.40.30.10">
    <property type="entry name" value="Glutaredoxin"/>
    <property type="match status" value="1"/>
</dbReference>
<dbReference type="Proteomes" id="UP000636800">
    <property type="component" value="Chromosome 12"/>
</dbReference>
<accession>A0A835PSA8</accession>
<organism evidence="1 2">
    <name type="scientific">Vanilla planifolia</name>
    <name type="common">Vanilla</name>
    <dbReference type="NCBI Taxonomy" id="51239"/>
    <lineage>
        <taxon>Eukaryota</taxon>
        <taxon>Viridiplantae</taxon>
        <taxon>Streptophyta</taxon>
        <taxon>Embryophyta</taxon>
        <taxon>Tracheophyta</taxon>
        <taxon>Spermatophyta</taxon>
        <taxon>Magnoliopsida</taxon>
        <taxon>Liliopsida</taxon>
        <taxon>Asparagales</taxon>
        <taxon>Orchidaceae</taxon>
        <taxon>Vanilloideae</taxon>
        <taxon>Vanilleae</taxon>
        <taxon>Vanilla</taxon>
    </lineage>
</organism>
<name>A0A835PSA8_VANPL</name>
<protein>
    <recommendedName>
        <fullName evidence="3">Thioredoxin domain-containing protein</fullName>
    </recommendedName>
</protein>
<dbReference type="SUPFAM" id="SSF52833">
    <property type="entry name" value="Thioredoxin-like"/>
    <property type="match status" value="1"/>
</dbReference>
<sequence>MELCSIWDIRVTPTFYFLKDGEQLDKMIGSKQPELEQKVARFAATNASS</sequence>
<evidence type="ECO:0008006" key="3">
    <source>
        <dbReference type="Google" id="ProtNLM"/>
    </source>
</evidence>